<evidence type="ECO:0000256" key="4">
    <source>
        <dbReference type="ARBA" id="ARBA00023098"/>
    </source>
</evidence>
<dbReference type="Proteomes" id="UP000008311">
    <property type="component" value="Unassembled WGS sequence"/>
</dbReference>
<dbReference type="PANTHER" id="PTHR31403:SF7">
    <property type="entry name" value="PHOSPHOLIPASE A1-IGAMMA3, CHLOROPLASTIC"/>
    <property type="match status" value="1"/>
</dbReference>
<keyword evidence="4" id="KW-0443">Lipid metabolism</keyword>
<dbReference type="GO" id="GO:0016787">
    <property type="term" value="F:hydrolase activity"/>
    <property type="evidence" value="ECO:0007669"/>
    <property type="project" value="UniProtKB-KW"/>
</dbReference>
<proteinExistence type="inferred from homology"/>
<evidence type="ECO:0000256" key="1">
    <source>
        <dbReference type="ARBA" id="ARBA00010701"/>
    </source>
</evidence>
<dbReference type="PANTHER" id="PTHR31403">
    <property type="entry name" value="PHOSPHOLIPASE A1-IBETA2, CHLOROPLASTIC"/>
    <property type="match status" value="1"/>
</dbReference>
<gene>
    <name evidence="5" type="ORF">RCOM_1014260</name>
</gene>
<keyword evidence="6" id="KW-1185">Reference proteome</keyword>
<dbReference type="GO" id="GO:0016042">
    <property type="term" value="P:lipid catabolic process"/>
    <property type="evidence" value="ECO:0007669"/>
    <property type="project" value="UniProtKB-KW"/>
</dbReference>
<name>B9S982_RICCO</name>
<evidence type="ECO:0000256" key="3">
    <source>
        <dbReference type="ARBA" id="ARBA00022963"/>
    </source>
</evidence>
<dbReference type="eggNOG" id="KOG4569">
    <property type="taxonomic scope" value="Eukaryota"/>
</dbReference>
<evidence type="ECO:0000313" key="6">
    <source>
        <dbReference type="Proteomes" id="UP000008311"/>
    </source>
</evidence>
<dbReference type="EMBL" id="EQ973895">
    <property type="protein sequence ID" value="EEF39851.1"/>
    <property type="molecule type" value="Genomic_DNA"/>
</dbReference>
<keyword evidence="2" id="KW-0378">Hydrolase</keyword>
<evidence type="ECO:0000256" key="2">
    <source>
        <dbReference type="ARBA" id="ARBA00022801"/>
    </source>
</evidence>
<protein>
    <submittedName>
        <fullName evidence="5">Uncharacterized protein</fullName>
    </submittedName>
</protein>
<accession>B9S982</accession>
<reference evidence="6" key="1">
    <citation type="journal article" date="2010" name="Nat. Biotechnol.">
        <title>Draft genome sequence of the oilseed species Ricinus communis.</title>
        <authorList>
            <person name="Chan A.P."/>
            <person name="Crabtree J."/>
            <person name="Zhao Q."/>
            <person name="Lorenzi H."/>
            <person name="Orvis J."/>
            <person name="Puiu D."/>
            <person name="Melake-Berhan A."/>
            <person name="Jones K.M."/>
            <person name="Redman J."/>
            <person name="Chen G."/>
            <person name="Cahoon E.B."/>
            <person name="Gedil M."/>
            <person name="Stanke M."/>
            <person name="Haas B.J."/>
            <person name="Wortman J.R."/>
            <person name="Fraser-Liggett C.M."/>
            <person name="Ravel J."/>
            <person name="Rabinowicz P.D."/>
        </authorList>
    </citation>
    <scope>NUCLEOTIDE SEQUENCE [LARGE SCALE GENOMIC DNA]</scope>
    <source>
        <strain evidence="6">cv. Hale</strain>
    </source>
</reference>
<comment type="similarity">
    <text evidence="1">Belongs to the AB hydrolase superfamily. Lipase family.</text>
</comment>
<dbReference type="Gene3D" id="3.40.50.1820">
    <property type="entry name" value="alpha/beta hydrolase"/>
    <property type="match status" value="1"/>
</dbReference>
<evidence type="ECO:0000313" key="5">
    <source>
        <dbReference type="EMBL" id="EEF39851.1"/>
    </source>
</evidence>
<organism evidence="5 6">
    <name type="scientific">Ricinus communis</name>
    <name type="common">Castor bean</name>
    <dbReference type="NCBI Taxonomy" id="3988"/>
    <lineage>
        <taxon>Eukaryota</taxon>
        <taxon>Viridiplantae</taxon>
        <taxon>Streptophyta</taxon>
        <taxon>Embryophyta</taxon>
        <taxon>Tracheophyta</taxon>
        <taxon>Spermatophyta</taxon>
        <taxon>Magnoliopsida</taxon>
        <taxon>eudicotyledons</taxon>
        <taxon>Gunneridae</taxon>
        <taxon>Pentapetalae</taxon>
        <taxon>rosids</taxon>
        <taxon>fabids</taxon>
        <taxon>Malpighiales</taxon>
        <taxon>Euphorbiaceae</taxon>
        <taxon>Acalyphoideae</taxon>
        <taxon>Acalypheae</taxon>
        <taxon>Ricinus</taxon>
    </lineage>
</organism>
<dbReference type="InParanoid" id="B9S982"/>
<dbReference type="STRING" id="3988.B9S982"/>
<dbReference type="InterPro" id="IPR029058">
    <property type="entry name" value="AB_hydrolase_fold"/>
</dbReference>
<dbReference type="AlphaFoldDB" id="B9S982"/>
<sequence>MSVIAANWKALSGENNWRGLLDPIDDNLRRYLIRFGELTRALTDSFNDVRESNA</sequence>
<keyword evidence="3" id="KW-0442">Lipid degradation</keyword>